<dbReference type="PANTHER" id="PTHR46366:SF1">
    <property type="entry name" value="PDZ DOMAIN-CONTAINING PROTEIN C1685.05"/>
    <property type="match status" value="1"/>
</dbReference>
<dbReference type="OrthoDB" id="4217619at2759"/>
<feature type="domain" description="PDZ" evidence="1">
    <location>
        <begin position="277"/>
        <end position="355"/>
    </location>
</feature>
<dbReference type="InterPro" id="IPR001478">
    <property type="entry name" value="PDZ"/>
</dbReference>
<evidence type="ECO:0000313" key="3">
    <source>
        <dbReference type="EMBL" id="GES77393.1"/>
    </source>
</evidence>
<reference evidence="2 4" key="1">
    <citation type="submission" date="2017-11" db="EMBL/GenBank/DDBJ databases">
        <title>The genome of Rhizophagus clarus HR1 reveals common genetic basis of auxotrophy among arbuscular mycorrhizal fungi.</title>
        <authorList>
            <person name="Kobayashi Y."/>
        </authorList>
    </citation>
    <scope>NUCLEOTIDE SEQUENCE [LARGE SCALE GENOMIC DNA]</scope>
    <source>
        <strain evidence="2 4">HR1</strain>
    </source>
</reference>
<dbReference type="Proteomes" id="UP000247702">
    <property type="component" value="Unassembled WGS sequence"/>
</dbReference>
<sequence length="970" mass="108702">MMIDENNDVKSNPQETETICEQIPSLNNEQILSNHSESFSLSAPMIKTWEAILEKSIKAIVSIKSNRVRSFDTDKFSTSNATGFIVDKERGIILSNRHVVSPGPIVSQAIFRNYEEVELRPIYRDPVHDFGFFRFDPSKIKFMDLVHIPLCPEKAKVGIEIKVVGNDNNETLSILSGTLARLDRRAPIYGVGKYNDFNTFYLQAASGTSGGSSGSPVLDIEGNAVALNAGGTKNASSSFYFPLNRVKRALKYIQEGKEVPRGTLQTEFEYKPYDELRHLGLKSNIEQEIRKKFPDETGLLVVRTVLPKGPADGLLIPGDIIICANKNMITNFTHLFSILDDSVGEDIELTICRGKEQFDVKLKIQDLHSITPNRFVEIGGGIVNELSYQLAYSYSWYVGGPYIAESGYMFSSASALRMSVISSVNNIPTPNLDAFIEAIKTLPDGAKVPLNYYHISNFNREKMTIMHVDRHWHRFKIAVRDDTTGLWNYEKMPPPPSIHTYKPTTAQVQILDESLQPAGKIWSSFVTISFRLAYYVNGIRNAFSYGAGVIVSIEPPLIICDRYVVPTSIGDIFITFANSIIIPGKVIYLHPLYNFVILTYDKTLLGETPIKAVELSDKELVQGDSVYLIGICSDYSPAVKKTTVKRIANIETVKCFPTRWRAINVEEIRLDDVVESLGGVLCDSDGKVQGLWLTYSAQDNKYKDVTYKCGFSISLVKPTLNSLKLGEIPKLYGLDVEFSTIQISKAKYYDLSDEWVRKVESIPNSKYNLLRVLNIHDSTSPSGKLLKVGDIVLTINDNMITKMSDLPMAFHYSKEVDALILRGGKEINIKIETTPYSGKEVSKIIGWSGAIIHEPHKAALEQIKNVPTGVYVSFRCDGSPALKLNQGVWIVEIQGRKVNDIDSFLKAIYAHEKEIKENPEEDNDGYVRIKTISDTNVTKVVTMKLDPHYWGISQLVEDKDSLTGWKYIEG</sequence>
<keyword evidence="4" id="KW-1185">Reference proteome</keyword>
<proteinExistence type="predicted"/>
<evidence type="ECO:0000313" key="4">
    <source>
        <dbReference type="Proteomes" id="UP000247702"/>
    </source>
</evidence>
<dbReference type="Proteomes" id="UP000615446">
    <property type="component" value="Unassembled WGS sequence"/>
</dbReference>
<dbReference type="InterPro" id="IPR025926">
    <property type="entry name" value="PDZ-like_dom"/>
</dbReference>
<evidence type="ECO:0000313" key="2">
    <source>
        <dbReference type="EMBL" id="GBC06884.1"/>
    </source>
</evidence>
<dbReference type="InterPro" id="IPR009003">
    <property type="entry name" value="Peptidase_S1_PA"/>
</dbReference>
<protein>
    <submittedName>
        <fullName evidence="3">Trypsin-like cysteine/serine peptidase domain-containing protein</fullName>
    </submittedName>
</protein>
<dbReference type="InterPro" id="IPR036034">
    <property type="entry name" value="PDZ_sf"/>
</dbReference>
<dbReference type="EMBL" id="BEXD01004106">
    <property type="protein sequence ID" value="GBC06884.1"/>
    <property type="molecule type" value="Genomic_DNA"/>
</dbReference>
<dbReference type="SUPFAM" id="SSF50156">
    <property type="entry name" value="PDZ domain-like"/>
    <property type="match status" value="2"/>
</dbReference>
<dbReference type="Pfam" id="PF12812">
    <property type="entry name" value="PDZ_1"/>
    <property type="match status" value="1"/>
</dbReference>
<reference evidence="3" key="2">
    <citation type="submission" date="2019-10" db="EMBL/GenBank/DDBJ databases">
        <title>Conservation and host-specific expression of non-tandemly repeated heterogenous ribosome RNA gene in arbuscular mycorrhizal fungi.</title>
        <authorList>
            <person name="Maeda T."/>
            <person name="Kobayashi Y."/>
            <person name="Nakagawa T."/>
            <person name="Ezawa T."/>
            <person name="Yamaguchi K."/>
            <person name="Bino T."/>
            <person name="Nishimoto Y."/>
            <person name="Shigenobu S."/>
            <person name="Kawaguchi M."/>
        </authorList>
    </citation>
    <scope>NUCLEOTIDE SEQUENCE</scope>
    <source>
        <strain evidence="3">HR1</strain>
    </source>
</reference>
<dbReference type="CDD" id="cd06719">
    <property type="entry name" value="PDZ2-4_Nma111p-like"/>
    <property type="match status" value="1"/>
</dbReference>
<dbReference type="EMBL" id="BLAL01000030">
    <property type="protein sequence ID" value="GES77393.1"/>
    <property type="molecule type" value="Genomic_DNA"/>
</dbReference>
<dbReference type="SUPFAM" id="SSF50494">
    <property type="entry name" value="Trypsin-like serine proteases"/>
    <property type="match status" value="2"/>
</dbReference>
<dbReference type="CDD" id="cd06786">
    <property type="entry name" value="cpPDZ1_ScNma111-like"/>
    <property type="match status" value="1"/>
</dbReference>
<dbReference type="STRING" id="94130.A0A2Z6RVR2"/>
<comment type="caution">
    <text evidence="2">The sequence shown here is derived from an EMBL/GenBank/DDBJ whole genome shotgun (WGS) entry which is preliminary data.</text>
</comment>
<dbReference type="Pfam" id="PF13365">
    <property type="entry name" value="Trypsin_2"/>
    <property type="match status" value="1"/>
</dbReference>
<organism evidence="2 4">
    <name type="scientific">Rhizophagus clarus</name>
    <dbReference type="NCBI Taxonomy" id="94130"/>
    <lineage>
        <taxon>Eukaryota</taxon>
        <taxon>Fungi</taxon>
        <taxon>Fungi incertae sedis</taxon>
        <taxon>Mucoromycota</taxon>
        <taxon>Glomeromycotina</taxon>
        <taxon>Glomeromycetes</taxon>
        <taxon>Glomerales</taxon>
        <taxon>Glomeraceae</taxon>
        <taxon>Rhizophagus</taxon>
    </lineage>
</organism>
<gene>
    <name evidence="3" type="ORF">RCL2_000476500</name>
    <name evidence="2" type="ORF">RclHR1_07110009</name>
</gene>
<accession>A0A2Z6RVR2</accession>
<dbReference type="Gene3D" id="2.40.10.120">
    <property type="match status" value="2"/>
</dbReference>
<dbReference type="AlphaFoldDB" id="A0A2Z6RVR2"/>
<dbReference type="PANTHER" id="PTHR46366">
    <property type="entry name" value="PRO-APOPTOTIC SERINE PROTEASE NMA111"/>
    <property type="match status" value="1"/>
</dbReference>
<name>A0A2Z6RVR2_9GLOM</name>
<dbReference type="SMART" id="SM00228">
    <property type="entry name" value="PDZ"/>
    <property type="match status" value="1"/>
</dbReference>
<evidence type="ECO:0000259" key="1">
    <source>
        <dbReference type="SMART" id="SM00228"/>
    </source>
</evidence>
<dbReference type="Gene3D" id="2.30.42.10">
    <property type="match status" value="2"/>
</dbReference>